<dbReference type="EMBL" id="LR798302">
    <property type="protein sequence ID" value="CAB5222519.1"/>
    <property type="molecule type" value="Genomic_DNA"/>
</dbReference>
<accession>A0A6J7WWS2</accession>
<name>A0A6J7WWS2_9CAUD</name>
<organism evidence="1">
    <name type="scientific">uncultured Caudovirales phage</name>
    <dbReference type="NCBI Taxonomy" id="2100421"/>
    <lineage>
        <taxon>Viruses</taxon>
        <taxon>Duplodnaviria</taxon>
        <taxon>Heunggongvirae</taxon>
        <taxon>Uroviricota</taxon>
        <taxon>Caudoviricetes</taxon>
        <taxon>Peduoviridae</taxon>
        <taxon>Maltschvirus</taxon>
        <taxon>Maltschvirus maltsch</taxon>
    </lineage>
</organism>
<evidence type="ECO:0000313" key="1">
    <source>
        <dbReference type="EMBL" id="CAB5222519.1"/>
    </source>
</evidence>
<sequence>MTQPPKSAFMTVRVTDKTRTQFHAKARKIGTPSEVHREIVEAFVEDRLTIQPPVIRNPLEKLYVTRTQD</sequence>
<gene>
    <name evidence="1" type="ORF">UFOVP372_12</name>
</gene>
<protein>
    <submittedName>
        <fullName evidence="1">Uncharacterized protein</fullName>
    </submittedName>
</protein>
<proteinExistence type="predicted"/>
<reference evidence="1" key="1">
    <citation type="submission" date="2020-05" db="EMBL/GenBank/DDBJ databases">
        <authorList>
            <person name="Chiriac C."/>
            <person name="Salcher M."/>
            <person name="Ghai R."/>
            <person name="Kavagutti S V."/>
        </authorList>
    </citation>
    <scope>NUCLEOTIDE SEQUENCE</scope>
</reference>